<feature type="region of interest" description="Disordered" evidence="1">
    <location>
        <begin position="1"/>
        <end position="90"/>
    </location>
</feature>
<reference evidence="2 3" key="1">
    <citation type="journal article" date="2014" name="PLoS ONE">
        <title>Global Analysis of Gene Expression Profiles in Physic Nut (Jatropha curcas L.) Seedlings Exposed to Salt Stress.</title>
        <authorList>
            <person name="Zhang L."/>
            <person name="Zhang C."/>
            <person name="Wu P."/>
            <person name="Chen Y."/>
            <person name="Li M."/>
            <person name="Jiang H."/>
            <person name="Wu G."/>
        </authorList>
    </citation>
    <scope>NUCLEOTIDE SEQUENCE [LARGE SCALE GENOMIC DNA]</scope>
    <source>
        <strain evidence="3">cv. GZQX0401</strain>
        <tissue evidence="2">Young leaves</tissue>
    </source>
</reference>
<feature type="compositionally biased region" description="Low complexity" evidence="1">
    <location>
        <begin position="32"/>
        <end position="50"/>
    </location>
</feature>
<feature type="region of interest" description="Disordered" evidence="1">
    <location>
        <begin position="319"/>
        <end position="380"/>
    </location>
</feature>
<keyword evidence="3" id="KW-1185">Reference proteome</keyword>
<feature type="compositionally biased region" description="Polar residues" evidence="1">
    <location>
        <begin position="321"/>
        <end position="341"/>
    </location>
</feature>
<sequence length="380" mass="41479">MARGRVFDSDASGSGSRGGRGLGRSTRGRGGTIRPSSTGTYGASSSAQQPVVPPSLPSVPSSFPPLSGPVESSPAAQSPTVQGNHKPSSDPRISLRLLAGHIYPSSRALRQIIMIIKLQLHKEGYTWDAVPQEARDFYWEEFQHFVWDEAITAMLKVAWEKLCTDRCVDFSYRMRKSGKKQQCSETGGDGAGPSRHIGGSICAIKTARLLAEKFGREPTTIEVFTYIHTKDHDLNTFVDRRAVSVNVSCRGREEEEGIWHRVSGITVLLRLSISRFCSQRRTTTRAQCEEFTALRARVDEQERQIAELKAHVMWLSCQPGAGTSSDPTPATDRNVSTSQRQPLPSPDPDAADDTLVTLVDTTAHPAGAPPGDSILDHADD</sequence>
<dbReference type="Proteomes" id="UP000027138">
    <property type="component" value="Unassembled WGS sequence"/>
</dbReference>
<proteinExistence type="predicted"/>
<dbReference type="AlphaFoldDB" id="A0A067L5E3"/>
<evidence type="ECO:0000313" key="2">
    <source>
        <dbReference type="EMBL" id="KDP43681.1"/>
    </source>
</evidence>
<organism evidence="2 3">
    <name type="scientific">Jatropha curcas</name>
    <name type="common">Barbados nut</name>
    <dbReference type="NCBI Taxonomy" id="180498"/>
    <lineage>
        <taxon>Eukaryota</taxon>
        <taxon>Viridiplantae</taxon>
        <taxon>Streptophyta</taxon>
        <taxon>Embryophyta</taxon>
        <taxon>Tracheophyta</taxon>
        <taxon>Spermatophyta</taxon>
        <taxon>Magnoliopsida</taxon>
        <taxon>eudicotyledons</taxon>
        <taxon>Gunneridae</taxon>
        <taxon>Pentapetalae</taxon>
        <taxon>rosids</taxon>
        <taxon>fabids</taxon>
        <taxon>Malpighiales</taxon>
        <taxon>Euphorbiaceae</taxon>
        <taxon>Crotonoideae</taxon>
        <taxon>Jatropheae</taxon>
        <taxon>Jatropha</taxon>
    </lineage>
</organism>
<evidence type="ECO:0000256" key="1">
    <source>
        <dbReference type="SAM" id="MobiDB-lite"/>
    </source>
</evidence>
<protein>
    <submittedName>
        <fullName evidence="2">Uncharacterized protein</fullName>
    </submittedName>
</protein>
<gene>
    <name evidence="2" type="ORF">JCGZ_24139</name>
</gene>
<feature type="compositionally biased region" description="Polar residues" evidence="1">
    <location>
        <begin position="74"/>
        <end position="86"/>
    </location>
</feature>
<evidence type="ECO:0000313" key="3">
    <source>
        <dbReference type="Proteomes" id="UP000027138"/>
    </source>
</evidence>
<feature type="compositionally biased region" description="Low complexity" evidence="1">
    <location>
        <begin position="353"/>
        <end position="363"/>
    </location>
</feature>
<dbReference type="STRING" id="180498.A0A067L5E3"/>
<accession>A0A067L5E3</accession>
<dbReference type="EMBL" id="KK914263">
    <property type="protein sequence ID" value="KDP43681.1"/>
    <property type="molecule type" value="Genomic_DNA"/>
</dbReference>
<name>A0A067L5E3_JATCU</name>
<feature type="compositionally biased region" description="Pro residues" evidence="1">
    <location>
        <begin position="51"/>
        <end position="67"/>
    </location>
</feature>